<dbReference type="Proteomes" id="UP001432322">
    <property type="component" value="Unassembled WGS sequence"/>
</dbReference>
<dbReference type="AlphaFoldDB" id="A0AAV5VA67"/>
<feature type="transmembrane region" description="Helical" evidence="1">
    <location>
        <begin position="20"/>
        <end position="44"/>
    </location>
</feature>
<sequence>MTRQHLIRINLTDISRAPAVFYTIFTLEMTLNIIVILLIPFLIVAVQRAGVIHHNFRWQVILAGLYFTLFIFSR</sequence>
<keyword evidence="3" id="KW-1185">Reference proteome</keyword>
<evidence type="ECO:0000313" key="2">
    <source>
        <dbReference type="EMBL" id="GMT15636.1"/>
    </source>
</evidence>
<protein>
    <submittedName>
        <fullName evidence="2">Uncharacterized protein</fullName>
    </submittedName>
</protein>
<reference evidence="2" key="1">
    <citation type="submission" date="2023-10" db="EMBL/GenBank/DDBJ databases">
        <title>Genome assembly of Pristionchus species.</title>
        <authorList>
            <person name="Yoshida K."/>
            <person name="Sommer R.J."/>
        </authorList>
    </citation>
    <scope>NUCLEOTIDE SEQUENCE</scope>
    <source>
        <strain evidence="2">RS5133</strain>
    </source>
</reference>
<feature type="transmembrane region" description="Helical" evidence="1">
    <location>
        <begin position="56"/>
        <end position="73"/>
    </location>
</feature>
<keyword evidence="1" id="KW-0812">Transmembrane</keyword>
<dbReference type="EMBL" id="BTSY01000002">
    <property type="protein sequence ID" value="GMT15636.1"/>
    <property type="molecule type" value="Genomic_DNA"/>
</dbReference>
<comment type="caution">
    <text evidence="2">The sequence shown here is derived from an EMBL/GenBank/DDBJ whole genome shotgun (WGS) entry which is preliminary data.</text>
</comment>
<evidence type="ECO:0000313" key="3">
    <source>
        <dbReference type="Proteomes" id="UP001432322"/>
    </source>
</evidence>
<keyword evidence="1" id="KW-1133">Transmembrane helix</keyword>
<feature type="non-terminal residue" evidence="2">
    <location>
        <position position="74"/>
    </location>
</feature>
<gene>
    <name evidence="2" type="ORF">PFISCL1PPCAC_6933</name>
</gene>
<organism evidence="2 3">
    <name type="scientific">Pristionchus fissidentatus</name>
    <dbReference type="NCBI Taxonomy" id="1538716"/>
    <lineage>
        <taxon>Eukaryota</taxon>
        <taxon>Metazoa</taxon>
        <taxon>Ecdysozoa</taxon>
        <taxon>Nematoda</taxon>
        <taxon>Chromadorea</taxon>
        <taxon>Rhabditida</taxon>
        <taxon>Rhabditina</taxon>
        <taxon>Diplogasteromorpha</taxon>
        <taxon>Diplogasteroidea</taxon>
        <taxon>Neodiplogasteridae</taxon>
        <taxon>Pristionchus</taxon>
    </lineage>
</organism>
<keyword evidence="1" id="KW-0472">Membrane</keyword>
<name>A0AAV5VA67_9BILA</name>
<evidence type="ECO:0000256" key="1">
    <source>
        <dbReference type="SAM" id="Phobius"/>
    </source>
</evidence>
<proteinExistence type="predicted"/>
<accession>A0AAV5VA67</accession>